<organism evidence="2 3">
    <name type="scientific">Asticcacaulis benevestitus DSM 16100 = ATCC BAA-896</name>
    <dbReference type="NCBI Taxonomy" id="1121022"/>
    <lineage>
        <taxon>Bacteria</taxon>
        <taxon>Pseudomonadati</taxon>
        <taxon>Pseudomonadota</taxon>
        <taxon>Alphaproteobacteria</taxon>
        <taxon>Caulobacterales</taxon>
        <taxon>Caulobacteraceae</taxon>
        <taxon>Asticcacaulis</taxon>
    </lineage>
</organism>
<reference evidence="2 3" key="1">
    <citation type="journal article" date="2014" name="Nature">
        <title>Sequential evolution of bacterial morphology by co-option of a developmental regulator.</title>
        <authorList>
            <person name="Jiang C."/>
            <person name="Brown P.J."/>
            <person name="Ducret A."/>
            <person name="Brun Y.V."/>
        </authorList>
    </citation>
    <scope>NUCLEOTIDE SEQUENCE [LARGE SCALE GENOMIC DNA]</scope>
    <source>
        <strain evidence="2 3">DSM 16100</strain>
    </source>
</reference>
<keyword evidence="3" id="KW-1185">Reference proteome</keyword>
<accession>V4Q2M1</accession>
<dbReference type="PATRIC" id="fig|1121022.4.peg.888"/>
<keyword evidence="1" id="KW-0812">Transmembrane</keyword>
<evidence type="ECO:0000256" key="1">
    <source>
        <dbReference type="SAM" id="Phobius"/>
    </source>
</evidence>
<proteinExistence type="predicted"/>
<dbReference type="EMBL" id="AWGB01000006">
    <property type="protein sequence ID" value="ESQ93949.1"/>
    <property type="molecule type" value="Genomic_DNA"/>
</dbReference>
<sequence length="267" mass="28579">MGDGVRLALWDGWGGFDVSKKQIAAVAAAVVALTMGAGAVFYSAEARQVATNRQASSTFRGDLRNGSPVLLRKALPPAPVQWQSALERASQQKSLRKSDGILARLPKAELDRTRLPVILPRAGVIDAAKAKLVSFGDAYALNMPQAKGVQITMYGNRSFVPAEAGAVSKRPVARLLNVVEDVRISQMEDGWTGTFTRYGVVYSLDVSCDDIKSPDCQSDGYIRNAIAQFDDVTLGAEAQAEANRAVAKPANWLDGAVQSVRKLTKAS</sequence>
<name>V4Q2M1_9CAUL</name>
<keyword evidence="1" id="KW-1133">Transmembrane helix</keyword>
<comment type="caution">
    <text evidence="2">The sequence shown here is derived from an EMBL/GenBank/DDBJ whole genome shotgun (WGS) entry which is preliminary data.</text>
</comment>
<dbReference type="STRING" id="1121022.GCA_000376105_00201"/>
<keyword evidence="1" id="KW-0472">Membrane</keyword>
<dbReference type="AlphaFoldDB" id="V4Q2M1"/>
<evidence type="ECO:0000313" key="2">
    <source>
        <dbReference type="EMBL" id="ESQ93949.1"/>
    </source>
</evidence>
<dbReference type="eggNOG" id="ENOG5033GD6">
    <property type="taxonomic scope" value="Bacteria"/>
</dbReference>
<dbReference type="Proteomes" id="UP000017837">
    <property type="component" value="Unassembled WGS sequence"/>
</dbReference>
<protein>
    <submittedName>
        <fullName evidence="2">Uncharacterized protein</fullName>
    </submittedName>
</protein>
<evidence type="ECO:0000313" key="3">
    <source>
        <dbReference type="Proteomes" id="UP000017837"/>
    </source>
</evidence>
<feature type="transmembrane region" description="Helical" evidence="1">
    <location>
        <begin position="23"/>
        <end position="44"/>
    </location>
</feature>
<gene>
    <name evidence="2" type="ORF">ABENE_04470</name>
</gene>